<evidence type="ECO:0000313" key="7">
    <source>
        <dbReference type="EMBL" id="PQV65024.1"/>
    </source>
</evidence>
<keyword evidence="2 5" id="KW-0812">Transmembrane</keyword>
<dbReference type="InterPro" id="IPR052706">
    <property type="entry name" value="Membrane-Transporter-like"/>
</dbReference>
<organism evidence="7 8">
    <name type="scientific">Abditibacterium utsteinense</name>
    <dbReference type="NCBI Taxonomy" id="1960156"/>
    <lineage>
        <taxon>Bacteria</taxon>
        <taxon>Pseudomonadati</taxon>
        <taxon>Abditibacteriota</taxon>
        <taxon>Abditibacteriia</taxon>
        <taxon>Abditibacteriales</taxon>
        <taxon>Abditibacteriaceae</taxon>
        <taxon>Abditibacterium</taxon>
    </lineage>
</organism>
<dbReference type="InterPro" id="IPR011547">
    <property type="entry name" value="SLC26A/SulP_dom"/>
</dbReference>
<evidence type="ECO:0000313" key="8">
    <source>
        <dbReference type="Proteomes" id="UP000237684"/>
    </source>
</evidence>
<feature type="transmembrane region" description="Helical" evidence="5">
    <location>
        <begin position="151"/>
        <end position="169"/>
    </location>
</feature>
<dbReference type="Proteomes" id="UP000237684">
    <property type="component" value="Unassembled WGS sequence"/>
</dbReference>
<reference evidence="7 8" key="1">
    <citation type="journal article" date="2018" name="Syst. Appl. Microbiol.">
        <title>Abditibacterium utsteinense sp. nov., the first cultivated member of candidate phylum FBP, isolated from ice-free Antarctic soil samples.</title>
        <authorList>
            <person name="Tahon G."/>
            <person name="Tytgat B."/>
            <person name="Lebbe L."/>
            <person name="Carlier A."/>
            <person name="Willems A."/>
        </authorList>
    </citation>
    <scope>NUCLEOTIDE SEQUENCE [LARGE SCALE GENOMIC DNA]</scope>
    <source>
        <strain evidence="7 8">LMG 29911</strain>
    </source>
</reference>
<feature type="transmembrane region" description="Helical" evidence="5">
    <location>
        <begin position="127"/>
        <end position="145"/>
    </location>
</feature>
<name>A0A2S8SW55_9BACT</name>
<feature type="transmembrane region" description="Helical" evidence="5">
    <location>
        <begin position="176"/>
        <end position="195"/>
    </location>
</feature>
<keyword evidence="8" id="KW-1185">Reference proteome</keyword>
<proteinExistence type="predicted"/>
<feature type="transmembrane region" description="Helical" evidence="5">
    <location>
        <begin position="225"/>
        <end position="247"/>
    </location>
</feature>
<comment type="subcellular location">
    <subcellularLocation>
        <location evidence="1">Membrane</location>
        <topology evidence="1">Multi-pass membrane protein</topology>
    </subcellularLocation>
</comment>
<sequence>MQLYQSQPSRLDFLWREWFSNAGADLLSGSVVALALIPEAIAFSIIAGVDPKVGLYAASIIAMVTAIFGGRIGMVSAATAALAVLFTGLVKNHGLDYLFAATILTGVLQFLYGILGLGRLIRFVPDIVMSGFLNALAVLIFLAQMPQLQGATWLAYALVALALVIIYGLPKFTKAVPSSLVAISVVTALSLIFRLDLRTVGDAGELPRTLPLFHVPSVPLNLQTLWIILPVSLGASVVGLLESLLTAQVLDELTQTSSDKNRECKAQGLANCLTGFFGGMGGCAMIGQSIINFKSGGRGRLSSFAAGALLLFFMIVAGDFVRKIPMAALVGVMFMVAASTFDWKSVQGLKVTPRSEIAILAGTVIAVLWTHNLAIGVAVGIVLSLLHLKVWKALKKPNAA</sequence>
<feature type="domain" description="SLC26A/SulP transporter" evidence="6">
    <location>
        <begin position="151"/>
        <end position="361"/>
    </location>
</feature>
<keyword evidence="4 5" id="KW-0472">Membrane</keyword>
<feature type="transmembrane region" description="Helical" evidence="5">
    <location>
        <begin position="56"/>
        <end position="85"/>
    </location>
</feature>
<dbReference type="Pfam" id="PF00916">
    <property type="entry name" value="Sulfate_transp"/>
    <property type="match status" value="1"/>
</dbReference>
<feature type="transmembrane region" description="Helical" evidence="5">
    <location>
        <begin position="328"/>
        <end position="346"/>
    </location>
</feature>
<gene>
    <name evidence="7" type="ORF">B1R32_10231</name>
</gene>
<dbReference type="AlphaFoldDB" id="A0A2S8SW55"/>
<feature type="transmembrane region" description="Helical" evidence="5">
    <location>
        <begin position="303"/>
        <end position="321"/>
    </location>
</feature>
<feature type="transmembrane region" description="Helical" evidence="5">
    <location>
        <begin position="26"/>
        <end position="49"/>
    </location>
</feature>
<evidence type="ECO:0000259" key="6">
    <source>
        <dbReference type="Pfam" id="PF00916"/>
    </source>
</evidence>
<dbReference type="GO" id="GO:0016020">
    <property type="term" value="C:membrane"/>
    <property type="evidence" value="ECO:0007669"/>
    <property type="project" value="UniProtKB-SubCell"/>
</dbReference>
<evidence type="ECO:0000256" key="3">
    <source>
        <dbReference type="ARBA" id="ARBA00022989"/>
    </source>
</evidence>
<evidence type="ECO:0000256" key="2">
    <source>
        <dbReference type="ARBA" id="ARBA00022692"/>
    </source>
</evidence>
<protein>
    <submittedName>
        <fullName evidence="7">Sulfate permease, SulP family</fullName>
    </submittedName>
</protein>
<dbReference type="InParanoid" id="A0A2S8SW55"/>
<dbReference type="OrthoDB" id="9771198at2"/>
<feature type="transmembrane region" description="Helical" evidence="5">
    <location>
        <begin position="358"/>
        <end position="386"/>
    </location>
</feature>
<comment type="caution">
    <text evidence="7">The sequence shown here is derived from an EMBL/GenBank/DDBJ whole genome shotgun (WGS) entry which is preliminary data.</text>
</comment>
<dbReference type="FunCoup" id="A0A2S8SW55">
    <property type="interactions" value="266"/>
</dbReference>
<feature type="transmembrane region" description="Helical" evidence="5">
    <location>
        <begin position="97"/>
        <end position="115"/>
    </location>
</feature>
<keyword evidence="3 5" id="KW-1133">Transmembrane helix</keyword>
<dbReference type="EMBL" id="NIGF01000002">
    <property type="protein sequence ID" value="PQV65024.1"/>
    <property type="molecule type" value="Genomic_DNA"/>
</dbReference>
<evidence type="ECO:0000256" key="1">
    <source>
        <dbReference type="ARBA" id="ARBA00004141"/>
    </source>
</evidence>
<dbReference type="PANTHER" id="PTHR43310:SF1">
    <property type="entry name" value="SULFATE TRANSPORTER YBAR-RELATED"/>
    <property type="match status" value="1"/>
</dbReference>
<evidence type="ECO:0000256" key="4">
    <source>
        <dbReference type="ARBA" id="ARBA00023136"/>
    </source>
</evidence>
<feature type="transmembrane region" description="Helical" evidence="5">
    <location>
        <begin position="268"/>
        <end position="291"/>
    </location>
</feature>
<dbReference type="PANTHER" id="PTHR43310">
    <property type="entry name" value="SULFATE TRANSPORTER YBAR-RELATED"/>
    <property type="match status" value="1"/>
</dbReference>
<evidence type="ECO:0000256" key="5">
    <source>
        <dbReference type="SAM" id="Phobius"/>
    </source>
</evidence>
<accession>A0A2S8SW55</accession>